<proteinExistence type="predicted"/>
<evidence type="ECO:0000313" key="2">
    <source>
        <dbReference type="EMBL" id="MBB5068707.1"/>
    </source>
</evidence>
<feature type="compositionally biased region" description="Basic and acidic residues" evidence="1">
    <location>
        <begin position="80"/>
        <end position="89"/>
    </location>
</feature>
<dbReference type="AlphaFoldDB" id="A0A840NKC9"/>
<organism evidence="2 3">
    <name type="scientific">Saccharopolyspora gloriosae</name>
    <dbReference type="NCBI Taxonomy" id="455344"/>
    <lineage>
        <taxon>Bacteria</taxon>
        <taxon>Bacillati</taxon>
        <taxon>Actinomycetota</taxon>
        <taxon>Actinomycetes</taxon>
        <taxon>Pseudonocardiales</taxon>
        <taxon>Pseudonocardiaceae</taxon>
        <taxon>Saccharopolyspora</taxon>
    </lineage>
</organism>
<dbReference type="Gene3D" id="3.30.1310.10">
    <property type="entry name" value="Nucleoid-associated protein YbaB-like domain"/>
    <property type="match status" value="1"/>
</dbReference>
<feature type="region of interest" description="Disordered" evidence="1">
    <location>
        <begin position="68"/>
        <end position="89"/>
    </location>
</feature>
<evidence type="ECO:0008006" key="4">
    <source>
        <dbReference type="Google" id="ProtNLM"/>
    </source>
</evidence>
<protein>
    <recommendedName>
        <fullName evidence="4">YbaB/EbfC DNA-binding family protein</fullName>
    </recommendedName>
</protein>
<accession>A0A840NKC9</accession>
<evidence type="ECO:0000313" key="3">
    <source>
        <dbReference type="Proteomes" id="UP000580474"/>
    </source>
</evidence>
<evidence type="ECO:0000256" key="1">
    <source>
        <dbReference type="SAM" id="MobiDB-lite"/>
    </source>
</evidence>
<dbReference type="RefSeq" id="WP_184478367.1">
    <property type="nucleotide sequence ID" value="NZ_JACHIV010000001.1"/>
</dbReference>
<reference evidence="2 3" key="1">
    <citation type="submission" date="2020-08" db="EMBL/GenBank/DDBJ databases">
        <title>Sequencing the genomes of 1000 actinobacteria strains.</title>
        <authorList>
            <person name="Klenk H.-P."/>
        </authorList>
    </citation>
    <scope>NUCLEOTIDE SEQUENCE [LARGE SCALE GENOMIC DNA]</scope>
    <source>
        <strain evidence="2 3">DSM 45582</strain>
    </source>
</reference>
<keyword evidence="3" id="KW-1185">Reference proteome</keyword>
<name>A0A840NKC9_9PSEU</name>
<dbReference type="Proteomes" id="UP000580474">
    <property type="component" value="Unassembled WGS sequence"/>
</dbReference>
<dbReference type="InterPro" id="IPR036894">
    <property type="entry name" value="YbaB-like_sf"/>
</dbReference>
<gene>
    <name evidence="2" type="ORF">BJ969_001795</name>
</gene>
<sequence>MTTGRAERGGVAVEVSPGGALRSLVLDPSALRGGGAKLASTITTLAHEANAQATRAAARDPRLAGLSAQDRAALGLEPGDAARHDEDRR</sequence>
<dbReference type="EMBL" id="JACHIV010000001">
    <property type="protein sequence ID" value="MBB5068707.1"/>
    <property type="molecule type" value="Genomic_DNA"/>
</dbReference>
<comment type="caution">
    <text evidence="2">The sequence shown here is derived from an EMBL/GenBank/DDBJ whole genome shotgun (WGS) entry which is preliminary data.</text>
</comment>